<protein>
    <submittedName>
        <fullName evidence="6">MarR family transcriptional regulator</fullName>
    </submittedName>
</protein>
<proteinExistence type="predicted"/>
<dbReference type="InterPro" id="IPR039422">
    <property type="entry name" value="MarR/SlyA-like"/>
</dbReference>
<dbReference type="RefSeq" id="WP_203195964.1">
    <property type="nucleotide sequence ID" value="NZ_CP063362.1"/>
</dbReference>
<keyword evidence="1" id="KW-0805">Transcription regulation</keyword>
<accession>A0A974PT41</accession>
<evidence type="ECO:0000256" key="2">
    <source>
        <dbReference type="ARBA" id="ARBA00023125"/>
    </source>
</evidence>
<dbReference type="SUPFAM" id="SSF46785">
    <property type="entry name" value="Winged helix' DNA-binding domain"/>
    <property type="match status" value="1"/>
</dbReference>
<dbReference type="PROSITE" id="PS01117">
    <property type="entry name" value="HTH_MARR_1"/>
    <property type="match status" value="1"/>
</dbReference>
<keyword evidence="7" id="KW-1185">Reference proteome</keyword>
<feature type="domain" description="HTH marR-type" evidence="5">
    <location>
        <begin position="3"/>
        <end position="139"/>
    </location>
</feature>
<dbReference type="GO" id="GO:0003700">
    <property type="term" value="F:DNA-binding transcription factor activity"/>
    <property type="evidence" value="ECO:0007669"/>
    <property type="project" value="InterPro"/>
</dbReference>
<evidence type="ECO:0000313" key="6">
    <source>
        <dbReference type="EMBL" id="QRG09046.1"/>
    </source>
</evidence>
<sequence>MPLSDLYSKPGHLIRRAHQISWALFLDECAEFNLTPVQYAAMVAIEERPGVDATRLSSLIAFDRSTIGNVIERLESRGLVTRKPSAEDKRQKLLFLSREGAALLKNAEASVERVQERLLAPLTPTERKQFVKLLIRLATLNNEATSAPIREVEDTTSMGRHARTSAR</sequence>
<reference evidence="6 7" key="1">
    <citation type="submission" date="2020-10" db="EMBL/GenBank/DDBJ databases">
        <title>Degradation of 1,4-Dioxane by Xanthobacter sp. YN2, via a Novel Group-2 Soluble Di-Iron Monooxygenase.</title>
        <authorList>
            <person name="Ma F."/>
            <person name="Wang Y."/>
            <person name="Yang J."/>
            <person name="Guo H."/>
            <person name="Su D."/>
            <person name="Yu L."/>
        </authorList>
    </citation>
    <scope>NUCLEOTIDE SEQUENCE [LARGE SCALE GENOMIC DNA]</scope>
    <source>
        <strain evidence="6 7">YN2</strain>
    </source>
</reference>
<dbReference type="Pfam" id="PF01047">
    <property type="entry name" value="MarR"/>
    <property type="match status" value="1"/>
</dbReference>
<dbReference type="SMART" id="SM00347">
    <property type="entry name" value="HTH_MARR"/>
    <property type="match status" value="1"/>
</dbReference>
<dbReference type="InterPro" id="IPR036388">
    <property type="entry name" value="WH-like_DNA-bd_sf"/>
</dbReference>
<dbReference type="PANTHER" id="PTHR33164:SF95">
    <property type="entry name" value="TRANSCRIPTIONAL REGULATOR"/>
    <property type="match status" value="1"/>
</dbReference>
<evidence type="ECO:0000256" key="1">
    <source>
        <dbReference type="ARBA" id="ARBA00023015"/>
    </source>
</evidence>
<evidence type="ECO:0000256" key="3">
    <source>
        <dbReference type="ARBA" id="ARBA00023163"/>
    </source>
</evidence>
<evidence type="ECO:0000313" key="7">
    <source>
        <dbReference type="Proteomes" id="UP000596427"/>
    </source>
</evidence>
<keyword evidence="3" id="KW-0804">Transcription</keyword>
<evidence type="ECO:0000259" key="5">
    <source>
        <dbReference type="PROSITE" id="PS50995"/>
    </source>
</evidence>
<dbReference type="Gene3D" id="1.10.10.10">
    <property type="entry name" value="Winged helix-like DNA-binding domain superfamily/Winged helix DNA-binding domain"/>
    <property type="match status" value="1"/>
</dbReference>
<dbReference type="InterPro" id="IPR023187">
    <property type="entry name" value="Tscrpt_reg_MarR-type_CS"/>
</dbReference>
<dbReference type="InterPro" id="IPR000835">
    <property type="entry name" value="HTH_MarR-typ"/>
</dbReference>
<dbReference type="GO" id="GO:0003677">
    <property type="term" value="F:DNA binding"/>
    <property type="evidence" value="ECO:0007669"/>
    <property type="project" value="UniProtKB-KW"/>
</dbReference>
<evidence type="ECO:0000256" key="4">
    <source>
        <dbReference type="SAM" id="MobiDB-lite"/>
    </source>
</evidence>
<gene>
    <name evidence="6" type="ORF">EZH22_12695</name>
</gene>
<dbReference type="PANTHER" id="PTHR33164">
    <property type="entry name" value="TRANSCRIPTIONAL REGULATOR, MARR FAMILY"/>
    <property type="match status" value="1"/>
</dbReference>
<dbReference type="KEGG" id="xdi:EZH22_12695"/>
<dbReference type="Proteomes" id="UP000596427">
    <property type="component" value="Chromosome"/>
</dbReference>
<dbReference type="InterPro" id="IPR036390">
    <property type="entry name" value="WH_DNA-bd_sf"/>
</dbReference>
<feature type="region of interest" description="Disordered" evidence="4">
    <location>
        <begin position="148"/>
        <end position="167"/>
    </location>
</feature>
<organism evidence="6 7">
    <name type="scientific">Xanthobacter dioxanivorans</name>
    <dbReference type="NCBI Taxonomy" id="2528964"/>
    <lineage>
        <taxon>Bacteria</taxon>
        <taxon>Pseudomonadati</taxon>
        <taxon>Pseudomonadota</taxon>
        <taxon>Alphaproteobacteria</taxon>
        <taxon>Hyphomicrobiales</taxon>
        <taxon>Xanthobacteraceae</taxon>
        <taxon>Xanthobacter</taxon>
    </lineage>
</organism>
<name>A0A974PT41_9HYPH</name>
<dbReference type="GO" id="GO:0006950">
    <property type="term" value="P:response to stress"/>
    <property type="evidence" value="ECO:0007669"/>
    <property type="project" value="TreeGrafter"/>
</dbReference>
<dbReference type="EMBL" id="CP063362">
    <property type="protein sequence ID" value="QRG09046.1"/>
    <property type="molecule type" value="Genomic_DNA"/>
</dbReference>
<dbReference type="PROSITE" id="PS50995">
    <property type="entry name" value="HTH_MARR_2"/>
    <property type="match status" value="1"/>
</dbReference>
<dbReference type="AlphaFoldDB" id="A0A974PT41"/>
<keyword evidence="2" id="KW-0238">DNA-binding</keyword>
<dbReference type="PRINTS" id="PR00598">
    <property type="entry name" value="HTHMARR"/>
</dbReference>